<protein>
    <submittedName>
        <fullName evidence="2">Uncharacterized protein</fullName>
    </submittedName>
</protein>
<name>A0A915JLC1_ROMCU</name>
<proteinExistence type="predicted"/>
<evidence type="ECO:0000313" key="2">
    <source>
        <dbReference type="WBParaSite" id="nRc.2.0.1.t26970-RA"/>
    </source>
</evidence>
<keyword evidence="1" id="KW-1185">Reference proteome</keyword>
<organism evidence="1 2">
    <name type="scientific">Romanomermis culicivorax</name>
    <name type="common">Nematode worm</name>
    <dbReference type="NCBI Taxonomy" id="13658"/>
    <lineage>
        <taxon>Eukaryota</taxon>
        <taxon>Metazoa</taxon>
        <taxon>Ecdysozoa</taxon>
        <taxon>Nematoda</taxon>
        <taxon>Enoplea</taxon>
        <taxon>Dorylaimia</taxon>
        <taxon>Mermithida</taxon>
        <taxon>Mermithoidea</taxon>
        <taxon>Mermithidae</taxon>
        <taxon>Romanomermis</taxon>
    </lineage>
</organism>
<reference evidence="2" key="1">
    <citation type="submission" date="2022-11" db="UniProtKB">
        <authorList>
            <consortium name="WormBaseParasite"/>
        </authorList>
    </citation>
    <scope>IDENTIFICATION</scope>
</reference>
<evidence type="ECO:0000313" key="1">
    <source>
        <dbReference type="Proteomes" id="UP000887565"/>
    </source>
</evidence>
<dbReference type="Proteomes" id="UP000887565">
    <property type="component" value="Unplaced"/>
</dbReference>
<dbReference type="WBParaSite" id="nRc.2.0.1.t26970-RA">
    <property type="protein sequence ID" value="nRc.2.0.1.t26970-RA"/>
    <property type="gene ID" value="nRc.2.0.1.g26970"/>
</dbReference>
<dbReference type="AlphaFoldDB" id="A0A915JLC1"/>
<accession>A0A915JLC1</accession>
<sequence>MPYLERMVWVSSESWNPSRKNMKKFGLKLLMCESFSKSCSNFRSNVCECGLILHRTTIV</sequence>